<evidence type="ECO:0000313" key="6">
    <source>
        <dbReference type="EMBL" id="KAG7300175.1"/>
    </source>
</evidence>
<comment type="caution">
    <text evidence="6">The sequence shown here is derived from an EMBL/GenBank/DDBJ whole genome shotgun (WGS) entry which is preliminary data.</text>
</comment>
<keyword evidence="2 6" id="KW-0689">Ribosomal protein</keyword>
<dbReference type="EMBL" id="JAHIBW010000021">
    <property type="protein sequence ID" value="KAG7300175.1"/>
    <property type="molecule type" value="Genomic_DNA"/>
</dbReference>
<dbReference type="InterPro" id="IPR013025">
    <property type="entry name" value="Ribosomal_uL23-like"/>
</dbReference>
<dbReference type="InterPro" id="IPR012677">
    <property type="entry name" value="Nucleotide-bd_a/b_plait_sf"/>
</dbReference>
<evidence type="ECO:0000256" key="1">
    <source>
        <dbReference type="ARBA" id="ARBA00006700"/>
    </source>
</evidence>
<evidence type="ECO:0000313" key="7">
    <source>
        <dbReference type="Proteomes" id="UP000823941"/>
    </source>
</evidence>
<dbReference type="SUPFAM" id="SSF54189">
    <property type="entry name" value="Ribosomal proteins S24e, L23 and L15e"/>
    <property type="match status" value="1"/>
</dbReference>
<evidence type="ECO:0000256" key="4">
    <source>
        <dbReference type="ARBA" id="ARBA00039977"/>
    </source>
</evidence>
<organism evidence="6 7">
    <name type="scientific">Plutella xylostella</name>
    <name type="common">Diamondback moth</name>
    <name type="synonym">Plutella maculipennis</name>
    <dbReference type="NCBI Taxonomy" id="51655"/>
    <lineage>
        <taxon>Eukaryota</taxon>
        <taxon>Metazoa</taxon>
        <taxon>Ecdysozoa</taxon>
        <taxon>Arthropoda</taxon>
        <taxon>Hexapoda</taxon>
        <taxon>Insecta</taxon>
        <taxon>Pterygota</taxon>
        <taxon>Neoptera</taxon>
        <taxon>Endopterygota</taxon>
        <taxon>Lepidoptera</taxon>
        <taxon>Glossata</taxon>
        <taxon>Ditrysia</taxon>
        <taxon>Yponomeutoidea</taxon>
        <taxon>Plutellidae</taxon>
        <taxon>Plutella</taxon>
    </lineage>
</organism>
<sequence>MSTRWYPIYQRGNPQLRVFLPNFWMKLIRPEQKQPPNIVQFHCSMEMTKMDIKNYLEKIYNVPAVHVRTRIALGKFRKEPGKGYVIKDDDRKYAYVTLPKTMKFEFPEGLCGDKNDDENEDLKSLDEAKKSFQTFIDRNKNRSDVPSWFSI</sequence>
<gene>
    <name evidence="6" type="ORF">JYU34_015724</name>
</gene>
<keyword evidence="7" id="KW-1185">Reference proteome</keyword>
<evidence type="ECO:0000256" key="3">
    <source>
        <dbReference type="ARBA" id="ARBA00023274"/>
    </source>
</evidence>
<dbReference type="Gene3D" id="3.30.70.330">
    <property type="match status" value="1"/>
</dbReference>
<dbReference type="Proteomes" id="UP000823941">
    <property type="component" value="Chromosome 21"/>
</dbReference>
<keyword evidence="3" id="KW-0687">Ribonucleoprotein</keyword>
<dbReference type="PANTHER" id="PTHR12059">
    <property type="entry name" value="RIBOSOMAL PROTEIN L23-RELATED"/>
    <property type="match status" value="1"/>
</dbReference>
<evidence type="ECO:0000256" key="2">
    <source>
        <dbReference type="ARBA" id="ARBA00022980"/>
    </source>
</evidence>
<dbReference type="Pfam" id="PF00276">
    <property type="entry name" value="Ribosomal_L23"/>
    <property type="match status" value="1"/>
</dbReference>
<evidence type="ECO:0000256" key="5">
    <source>
        <dbReference type="ARBA" id="ARBA00041375"/>
    </source>
</evidence>
<dbReference type="PANTHER" id="PTHR12059:SF5">
    <property type="entry name" value="LARGE RIBOSOMAL SUBUNIT PROTEIN UL23M"/>
    <property type="match status" value="1"/>
</dbReference>
<name>A0ABQ7Q4J6_PLUXY</name>
<protein>
    <recommendedName>
        <fullName evidence="4">Large ribosomal subunit protein uL23m</fullName>
    </recommendedName>
    <alternativeName>
        <fullName evidence="5">39S ribosomal protein L23, mitochondrial</fullName>
    </alternativeName>
</protein>
<comment type="similarity">
    <text evidence="1">Belongs to the universal ribosomal protein uL23 family.</text>
</comment>
<dbReference type="InterPro" id="IPR012678">
    <property type="entry name" value="Ribosomal_uL23/eL15/eS24_sf"/>
</dbReference>
<reference evidence="6 7" key="1">
    <citation type="submission" date="2021-06" db="EMBL/GenBank/DDBJ databases">
        <title>A haploid diamondback moth (Plutella xylostella L.) genome assembly resolves 31 chromosomes and identifies a diamide resistance mutation.</title>
        <authorList>
            <person name="Ward C.M."/>
            <person name="Perry K.D."/>
            <person name="Baker G."/>
            <person name="Powis K."/>
            <person name="Heckel D.G."/>
            <person name="Baxter S.W."/>
        </authorList>
    </citation>
    <scope>NUCLEOTIDE SEQUENCE [LARGE SCALE GENOMIC DNA]</scope>
    <source>
        <strain evidence="6 7">LV</strain>
        <tissue evidence="6">Single pupa</tissue>
    </source>
</reference>
<proteinExistence type="inferred from homology"/>
<accession>A0ABQ7Q4J6</accession>
<dbReference type="GO" id="GO:0005840">
    <property type="term" value="C:ribosome"/>
    <property type="evidence" value="ECO:0007669"/>
    <property type="project" value="UniProtKB-KW"/>
</dbReference>